<keyword evidence="1" id="KW-0812">Transmembrane</keyword>
<gene>
    <name evidence="2" type="ORF">RIF29_20618</name>
</gene>
<accession>A0AAN9I6I0</accession>
<evidence type="ECO:0008006" key="4">
    <source>
        <dbReference type="Google" id="ProtNLM"/>
    </source>
</evidence>
<keyword evidence="1" id="KW-0472">Membrane</keyword>
<sequence length="109" mass="12072">MQHQKEQLTTFIRDLEKEIRTGLFTWRCLVATCFAVACCDGATHYRPFCCPLLPLTATLFAGRCWLWWSLSSLLLAALPTTALLVGRCYHSPPTPLLVTAGFLPVVSGS</sequence>
<proteinExistence type="predicted"/>
<dbReference type="EMBL" id="JAYWIO010000004">
    <property type="protein sequence ID" value="KAK7267937.1"/>
    <property type="molecule type" value="Genomic_DNA"/>
</dbReference>
<evidence type="ECO:0000313" key="2">
    <source>
        <dbReference type="EMBL" id="KAK7267937.1"/>
    </source>
</evidence>
<keyword evidence="3" id="KW-1185">Reference proteome</keyword>
<comment type="caution">
    <text evidence="2">The sequence shown here is derived from an EMBL/GenBank/DDBJ whole genome shotgun (WGS) entry which is preliminary data.</text>
</comment>
<organism evidence="2 3">
    <name type="scientific">Crotalaria pallida</name>
    <name type="common">Smooth rattlebox</name>
    <name type="synonym">Crotalaria striata</name>
    <dbReference type="NCBI Taxonomy" id="3830"/>
    <lineage>
        <taxon>Eukaryota</taxon>
        <taxon>Viridiplantae</taxon>
        <taxon>Streptophyta</taxon>
        <taxon>Embryophyta</taxon>
        <taxon>Tracheophyta</taxon>
        <taxon>Spermatophyta</taxon>
        <taxon>Magnoliopsida</taxon>
        <taxon>eudicotyledons</taxon>
        <taxon>Gunneridae</taxon>
        <taxon>Pentapetalae</taxon>
        <taxon>rosids</taxon>
        <taxon>fabids</taxon>
        <taxon>Fabales</taxon>
        <taxon>Fabaceae</taxon>
        <taxon>Papilionoideae</taxon>
        <taxon>50 kb inversion clade</taxon>
        <taxon>genistoids sensu lato</taxon>
        <taxon>core genistoids</taxon>
        <taxon>Crotalarieae</taxon>
        <taxon>Crotalaria</taxon>
    </lineage>
</organism>
<evidence type="ECO:0000313" key="3">
    <source>
        <dbReference type="Proteomes" id="UP001372338"/>
    </source>
</evidence>
<protein>
    <recommendedName>
        <fullName evidence="4">Transmembrane protein</fullName>
    </recommendedName>
</protein>
<evidence type="ECO:0000256" key="1">
    <source>
        <dbReference type="SAM" id="Phobius"/>
    </source>
</evidence>
<feature type="transmembrane region" description="Helical" evidence="1">
    <location>
        <begin position="65"/>
        <end position="85"/>
    </location>
</feature>
<name>A0AAN9I6I0_CROPI</name>
<keyword evidence="1" id="KW-1133">Transmembrane helix</keyword>
<dbReference type="Proteomes" id="UP001372338">
    <property type="component" value="Unassembled WGS sequence"/>
</dbReference>
<dbReference type="AlphaFoldDB" id="A0AAN9I6I0"/>
<reference evidence="2 3" key="1">
    <citation type="submission" date="2024-01" db="EMBL/GenBank/DDBJ databases">
        <title>The genomes of 5 underutilized Papilionoideae crops provide insights into root nodulation and disease resistanc.</title>
        <authorList>
            <person name="Yuan L."/>
        </authorList>
    </citation>
    <scope>NUCLEOTIDE SEQUENCE [LARGE SCALE GENOMIC DNA]</scope>
    <source>
        <strain evidence="2">ZHUSHIDOU_FW_LH</strain>
        <tissue evidence="2">Leaf</tissue>
    </source>
</reference>